<comment type="caution">
    <text evidence="2">The sequence shown here is derived from an EMBL/GenBank/DDBJ whole genome shotgun (WGS) entry which is preliminary data.</text>
</comment>
<feature type="region of interest" description="Disordered" evidence="1">
    <location>
        <begin position="1"/>
        <end position="48"/>
    </location>
</feature>
<evidence type="ECO:0000313" key="2">
    <source>
        <dbReference type="EMBL" id="OGG13046.1"/>
    </source>
</evidence>
<feature type="compositionally biased region" description="Basic and acidic residues" evidence="1">
    <location>
        <begin position="29"/>
        <end position="47"/>
    </location>
</feature>
<evidence type="ECO:0000256" key="1">
    <source>
        <dbReference type="SAM" id="MobiDB-lite"/>
    </source>
</evidence>
<organism evidence="2 3">
    <name type="scientific">Candidatus Gottesmanbacteria bacterium RIFCSPHIGHO2_01_FULL_39_10</name>
    <dbReference type="NCBI Taxonomy" id="1798375"/>
    <lineage>
        <taxon>Bacteria</taxon>
        <taxon>Candidatus Gottesmaniibacteriota</taxon>
    </lineage>
</organism>
<reference evidence="2 3" key="1">
    <citation type="journal article" date="2016" name="Nat. Commun.">
        <title>Thousands of microbial genomes shed light on interconnected biogeochemical processes in an aquifer system.</title>
        <authorList>
            <person name="Anantharaman K."/>
            <person name="Brown C.T."/>
            <person name="Hug L.A."/>
            <person name="Sharon I."/>
            <person name="Castelle C.J."/>
            <person name="Probst A.J."/>
            <person name="Thomas B.C."/>
            <person name="Singh A."/>
            <person name="Wilkins M.J."/>
            <person name="Karaoz U."/>
            <person name="Brodie E.L."/>
            <person name="Williams K.H."/>
            <person name="Hubbard S.S."/>
            <person name="Banfield J.F."/>
        </authorList>
    </citation>
    <scope>NUCLEOTIDE SEQUENCE [LARGE SCALE GENOMIC DNA]</scope>
</reference>
<dbReference type="Proteomes" id="UP000177383">
    <property type="component" value="Unassembled WGS sequence"/>
</dbReference>
<name>A0A1F5ZKM0_9BACT</name>
<proteinExistence type="predicted"/>
<gene>
    <name evidence="2" type="ORF">A2773_00355</name>
</gene>
<accession>A0A1F5ZKM0</accession>
<evidence type="ECO:0000313" key="3">
    <source>
        <dbReference type="Proteomes" id="UP000177383"/>
    </source>
</evidence>
<protein>
    <submittedName>
        <fullName evidence="2">Uncharacterized protein</fullName>
    </submittedName>
</protein>
<dbReference type="AlphaFoldDB" id="A0A1F5ZKM0"/>
<sequence>MPRKNAHCTCLHSIGDDPECPQHRPKKKKDSETHAADKRLPRHDGVKAWEQIEATQQTSAGD</sequence>
<dbReference type="EMBL" id="MFJE01000063">
    <property type="protein sequence ID" value="OGG13046.1"/>
    <property type="molecule type" value="Genomic_DNA"/>
</dbReference>